<dbReference type="Pfam" id="PF00202">
    <property type="entry name" value="Aminotran_3"/>
    <property type="match status" value="1"/>
</dbReference>
<dbReference type="Gene3D" id="3.90.1150.10">
    <property type="entry name" value="Aspartate Aminotransferase, domain 1"/>
    <property type="match status" value="1"/>
</dbReference>
<keyword evidence="4" id="KW-0032">Aminotransferase</keyword>
<gene>
    <name evidence="4" type="ORF">KDD93_02965</name>
</gene>
<evidence type="ECO:0000256" key="2">
    <source>
        <dbReference type="ARBA" id="ARBA00008954"/>
    </source>
</evidence>
<dbReference type="SUPFAM" id="SSF53383">
    <property type="entry name" value="PLP-dependent transferases"/>
    <property type="match status" value="1"/>
</dbReference>
<dbReference type="RefSeq" id="WP_212141668.1">
    <property type="nucleotide sequence ID" value="NZ_JAGSSW010000002.1"/>
</dbReference>
<dbReference type="PANTHER" id="PTHR43094:SF1">
    <property type="entry name" value="AMINOTRANSFERASE CLASS-III"/>
    <property type="match status" value="1"/>
</dbReference>
<evidence type="ECO:0000313" key="4">
    <source>
        <dbReference type="EMBL" id="MBR8463531.1"/>
    </source>
</evidence>
<dbReference type="PROSITE" id="PS00600">
    <property type="entry name" value="AA_TRANSFER_CLASS_3"/>
    <property type="match status" value="1"/>
</dbReference>
<dbReference type="EMBL" id="JAGSSW010000002">
    <property type="protein sequence ID" value="MBR8463531.1"/>
    <property type="molecule type" value="Genomic_DNA"/>
</dbReference>
<dbReference type="PANTHER" id="PTHR43094">
    <property type="entry name" value="AMINOTRANSFERASE"/>
    <property type="match status" value="1"/>
</dbReference>
<organism evidence="4 5">
    <name type="scientific">Campylobacter anatolicus</name>
    <dbReference type="NCBI Taxonomy" id="2829105"/>
    <lineage>
        <taxon>Bacteria</taxon>
        <taxon>Pseudomonadati</taxon>
        <taxon>Campylobacterota</taxon>
        <taxon>Epsilonproteobacteria</taxon>
        <taxon>Campylobacterales</taxon>
        <taxon>Campylobacteraceae</taxon>
        <taxon>Campylobacter</taxon>
    </lineage>
</organism>
<dbReference type="InterPro" id="IPR015424">
    <property type="entry name" value="PyrdxlP-dep_Trfase"/>
</dbReference>
<dbReference type="InterPro" id="IPR049704">
    <property type="entry name" value="Aminotrans_3_PPA_site"/>
</dbReference>
<sequence length="192" mass="21461">MIFYLMLITVISVSMYAKYKFKKENKPVVLLADGGLVIKRGIIDKFISIVMKIYPSIYLKKLRTFCDKSNVLLIADEIATGFGRTGRLFACDYAGIVPDIMTLSKGLTGGFMPMVITAVRQKFMTHFMHLIMRARHLCTHILIAVTPLGCVAALGVLAQLESGEILKVVVIRAKRLNELLNFALKEYKNVGD</sequence>
<dbReference type="GO" id="GO:0008483">
    <property type="term" value="F:transaminase activity"/>
    <property type="evidence" value="ECO:0007669"/>
    <property type="project" value="UniProtKB-KW"/>
</dbReference>
<keyword evidence="4" id="KW-0808">Transferase</keyword>
<keyword evidence="5" id="KW-1185">Reference proteome</keyword>
<keyword evidence="3" id="KW-0663">Pyridoxal phosphate</keyword>
<evidence type="ECO:0000313" key="5">
    <source>
        <dbReference type="Proteomes" id="UP000682951"/>
    </source>
</evidence>
<name>A0ABS5HHK0_9BACT</name>
<comment type="cofactor">
    <cofactor evidence="1">
        <name>pyridoxal 5'-phosphate</name>
        <dbReference type="ChEBI" id="CHEBI:597326"/>
    </cofactor>
</comment>
<comment type="similarity">
    <text evidence="2">Belongs to the class-III pyridoxal-phosphate-dependent aminotransferase family.</text>
</comment>
<dbReference type="InterPro" id="IPR005814">
    <property type="entry name" value="Aminotrans_3"/>
</dbReference>
<dbReference type="InterPro" id="IPR015421">
    <property type="entry name" value="PyrdxlP-dep_Trfase_major"/>
</dbReference>
<dbReference type="Gene3D" id="3.40.640.10">
    <property type="entry name" value="Type I PLP-dependent aspartate aminotransferase-like (Major domain)"/>
    <property type="match status" value="1"/>
</dbReference>
<dbReference type="InterPro" id="IPR015422">
    <property type="entry name" value="PyrdxlP-dep_Trfase_small"/>
</dbReference>
<dbReference type="Proteomes" id="UP000682951">
    <property type="component" value="Unassembled WGS sequence"/>
</dbReference>
<accession>A0ABS5HHK0</accession>
<comment type="caution">
    <text evidence="4">The sequence shown here is derived from an EMBL/GenBank/DDBJ whole genome shotgun (WGS) entry which is preliminary data.</text>
</comment>
<proteinExistence type="inferred from homology"/>
<evidence type="ECO:0000256" key="3">
    <source>
        <dbReference type="ARBA" id="ARBA00022898"/>
    </source>
</evidence>
<reference evidence="4 5" key="1">
    <citation type="submission" date="2021-04" db="EMBL/GenBank/DDBJ databases">
        <title>Molecular and phenotypic characterization and identification of bacterial isolates recovered from the Anatolian ground squirrels (Spermophilus xanthoprymnus) and which have the potential to form a new species in the Campylobacter genus.</title>
        <authorList>
            <person name="Aydin F."/>
            <person name="Abay S."/>
            <person name="Kayman T."/>
            <person name="Karakaya E."/>
            <person name="Mustak H.K."/>
            <person name="Mustak I.B."/>
            <person name="Bilgin N."/>
            <person name="Duzler A."/>
            <person name="Sahin O."/>
            <person name="Guran O."/>
            <person name="Saticioglu I.B."/>
        </authorList>
    </citation>
    <scope>NUCLEOTIDE SEQUENCE [LARGE SCALE GENOMIC DNA]</scope>
    <source>
        <strain evidence="5">faydin-G24</strain>
    </source>
</reference>
<evidence type="ECO:0000256" key="1">
    <source>
        <dbReference type="ARBA" id="ARBA00001933"/>
    </source>
</evidence>
<protein>
    <submittedName>
        <fullName evidence="4">Aminotransferase class III-fold pyridoxal phosphate-dependent enzyme</fullName>
    </submittedName>
</protein>